<dbReference type="STRING" id="149040.A0A132B5B9"/>
<feature type="region of interest" description="Disordered" evidence="1">
    <location>
        <begin position="1"/>
        <end position="25"/>
    </location>
</feature>
<feature type="compositionally biased region" description="Polar residues" evidence="1">
    <location>
        <begin position="1"/>
        <end position="24"/>
    </location>
</feature>
<organism evidence="3 4">
    <name type="scientific">Mollisia scopiformis</name>
    <name type="common">Conifer needle endophyte fungus</name>
    <name type="synonym">Phialocephala scopiformis</name>
    <dbReference type="NCBI Taxonomy" id="149040"/>
    <lineage>
        <taxon>Eukaryota</taxon>
        <taxon>Fungi</taxon>
        <taxon>Dikarya</taxon>
        <taxon>Ascomycota</taxon>
        <taxon>Pezizomycotina</taxon>
        <taxon>Leotiomycetes</taxon>
        <taxon>Helotiales</taxon>
        <taxon>Mollisiaceae</taxon>
        <taxon>Mollisia</taxon>
    </lineage>
</organism>
<dbReference type="Pfam" id="PF04457">
    <property type="entry name" value="MJ1316"/>
    <property type="match status" value="1"/>
</dbReference>
<dbReference type="Proteomes" id="UP000070700">
    <property type="component" value="Unassembled WGS sequence"/>
</dbReference>
<evidence type="ECO:0000313" key="3">
    <source>
        <dbReference type="EMBL" id="KUJ07179.1"/>
    </source>
</evidence>
<proteinExistence type="predicted"/>
<name>A0A132B5B9_MOLSC</name>
<protein>
    <recommendedName>
        <fullName evidence="2">MJ1316 RNA cyclic group end recognition domain-containing protein</fullName>
    </recommendedName>
</protein>
<feature type="domain" description="MJ1316 RNA cyclic group end recognition" evidence="2">
    <location>
        <begin position="215"/>
        <end position="279"/>
    </location>
</feature>
<dbReference type="InParanoid" id="A0A132B5B9"/>
<dbReference type="InterPro" id="IPR040459">
    <property type="entry name" value="MJ1316"/>
</dbReference>
<dbReference type="OrthoDB" id="10263155at2759"/>
<accession>A0A132B5B9</accession>
<evidence type="ECO:0000259" key="2">
    <source>
        <dbReference type="Pfam" id="PF04457"/>
    </source>
</evidence>
<evidence type="ECO:0000313" key="4">
    <source>
        <dbReference type="Proteomes" id="UP000070700"/>
    </source>
</evidence>
<reference evidence="3 4" key="1">
    <citation type="submission" date="2015-10" db="EMBL/GenBank/DDBJ databases">
        <title>Full genome of DAOMC 229536 Phialocephala scopiformis, a fungal endophyte of spruce producing the potent anti-insectan compound rugulosin.</title>
        <authorList>
            <consortium name="DOE Joint Genome Institute"/>
            <person name="Walker A.K."/>
            <person name="Frasz S.L."/>
            <person name="Seifert K.A."/>
            <person name="Miller J.D."/>
            <person name="Mondo S.J."/>
            <person name="Labutti K."/>
            <person name="Lipzen A."/>
            <person name="Dockter R."/>
            <person name="Kennedy M."/>
            <person name="Grigoriev I.V."/>
            <person name="Spatafora J.W."/>
        </authorList>
    </citation>
    <scope>NUCLEOTIDE SEQUENCE [LARGE SCALE GENOMIC DNA]</scope>
    <source>
        <strain evidence="3 4">CBS 120377</strain>
    </source>
</reference>
<dbReference type="EMBL" id="KQ947441">
    <property type="protein sequence ID" value="KUJ07179.1"/>
    <property type="molecule type" value="Genomic_DNA"/>
</dbReference>
<dbReference type="GeneID" id="28830652"/>
<dbReference type="RefSeq" id="XP_018061534.1">
    <property type="nucleotide sequence ID" value="XM_018220926.1"/>
</dbReference>
<sequence>MDDTSAAQIESQSYSNESQDTPPTDSALAETFIHDWYIRVKASFTATSTSAIVAQIAIVEQKVAALYENLKSQLNSQNTKLFPGRFIDESDTRTDKAYTCYWLIGLPVIALNEITKARKLVREWETQIRAELPMDKVQGKFVTRDAILQQSLKPEIPIEALTSLKNKKPEVEMRKTGESFKKTKNSNPKQIRQQFLRHAMGGETSAKGSSPGGKLRPAKDVLNRLKYDSRYNIKDYVVGYIDRKAGILEKPVEEWQEYEEEELIAYFKHVPDEELVWDRARKVDSVSHGRD</sequence>
<keyword evidence="4" id="KW-1185">Reference proteome</keyword>
<dbReference type="KEGG" id="psco:LY89DRAFT_743177"/>
<gene>
    <name evidence="3" type="ORF">LY89DRAFT_743177</name>
</gene>
<evidence type="ECO:0000256" key="1">
    <source>
        <dbReference type="SAM" id="MobiDB-lite"/>
    </source>
</evidence>
<dbReference type="AlphaFoldDB" id="A0A132B5B9"/>